<evidence type="ECO:0000256" key="13">
    <source>
        <dbReference type="ARBA" id="ARBA00048670"/>
    </source>
</evidence>
<keyword evidence="8 14" id="KW-0479">Metal-binding</keyword>
<dbReference type="Gene3D" id="3.40.50.970">
    <property type="match status" value="2"/>
</dbReference>
<comment type="cofactor">
    <cofactor evidence="14">
        <name>thiamine diphosphate</name>
        <dbReference type="ChEBI" id="CHEBI:58937"/>
    </cofactor>
    <text evidence="14">Binds 1 thiamine pyrophosphate per subunit.</text>
</comment>
<comment type="similarity">
    <text evidence="3 14">Belongs to the TPP enzyme family.</text>
</comment>
<evidence type="ECO:0000256" key="14">
    <source>
        <dbReference type="RuleBase" id="RU003591"/>
    </source>
</evidence>
<comment type="pathway">
    <text evidence="2 14">Amino-acid biosynthesis; L-valine biosynthesis; L-valine from pyruvate: step 1/4.</text>
</comment>
<dbReference type="GO" id="GO:0050660">
    <property type="term" value="F:flavin adenine dinucleotide binding"/>
    <property type="evidence" value="ECO:0007669"/>
    <property type="project" value="InterPro"/>
</dbReference>
<evidence type="ECO:0000256" key="6">
    <source>
        <dbReference type="ARBA" id="ARBA00022630"/>
    </source>
</evidence>
<dbReference type="CDD" id="cd02015">
    <property type="entry name" value="TPP_AHAS"/>
    <property type="match status" value="1"/>
</dbReference>
<evidence type="ECO:0000256" key="9">
    <source>
        <dbReference type="ARBA" id="ARBA00022827"/>
    </source>
</evidence>
<feature type="domain" description="Thiamine pyrophosphate enzyme N-terminal TPP-binding" evidence="17">
    <location>
        <begin position="4"/>
        <end position="117"/>
    </location>
</feature>
<dbReference type="GO" id="GO:0009099">
    <property type="term" value="P:L-valine biosynthetic process"/>
    <property type="evidence" value="ECO:0007669"/>
    <property type="project" value="UniProtKB-UniPathway"/>
</dbReference>
<dbReference type="FunFam" id="3.40.50.970:FF:000016">
    <property type="entry name" value="Acetolactate synthase"/>
    <property type="match status" value="1"/>
</dbReference>
<keyword evidence="11 14" id="KW-0786">Thiamine pyrophosphate</keyword>
<keyword evidence="9" id="KW-0274">FAD</keyword>
<sequence>MKKTGAEILVQSLLAEGVDTIFGYPGGMVLPIYDALYDADLRHILTRHEQGAAHAADGYARASGKPGVCLATSGPGATNLVTGIANAYMDSIPMVAITGQVVTSLLGKDSFQEADITGITLPITKHNYLVKDVQDLAQTLREAFYIARTGRPGPVLIDIPRDVSGGTADYADPGPARLPGYSVNTKPDPEQVARAVRAIEESERPVIYAGGGVINGGAHEELLRLAEILLAPVATTLMGLGGFPGNHPLSVGMLGMHGSKYANYAVSECDLLIGVGVRFDDRVTSKLEAFAPGATIIHIDIDPAEIGKNVGVDIPVVGDVRNSLQKIIECLQPRLESRWRDKIQNWKKEYPIEFVENGRLKPQEVIKEMYNVTRGEVRVVTDVGQHQMWAAHYYTYHRPRTFITSGGLGTMGFGFPAALGVQVACPDETVLCITGDGSFQMNSQELATVVHYNLPVKIGIINNGYLGMVRQWQELFYNRRYSYVEITGPDFVKLAESYGAVGIRVSKKSEVREAMEEAMRVPGPVVIDFPIEREENVLPFVPPGEPINKMLG</sequence>
<dbReference type="Pfam" id="PF00205">
    <property type="entry name" value="TPP_enzyme_M"/>
    <property type="match status" value="1"/>
</dbReference>
<dbReference type="InterPro" id="IPR012846">
    <property type="entry name" value="Acetolactate_synth_lsu"/>
</dbReference>
<evidence type="ECO:0000256" key="11">
    <source>
        <dbReference type="ARBA" id="ARBA00023052"/>
    </source>
</evidence>
<dbReference type="InterPro" id="IPR011766">
    <property type="entry name" value="TPP_enzyme_TPP-bd"/>
</dbReference>
<evidence type="ECO:0000256" key="4">
    <source>
        <dbReference type="ARBA" id="ARBA00013145"/>
    </source>
</evidence>
<name>A0A1I6DIE5_9FIRM</name>
<dbReference type="GO" id="GO:0000287">
    <property type="term" value="F:magnesium ion binding"/>
    <property type="evidence" value="ECO:0007669"/>
    <property type="project" value="UniProtKB-UniRule"/>
</dbReference>
<dbReference type="InterPro" id="IPR012001">
    <property type="entry name" value="Thiamin_PyroP_enz_TPP-bd_dom"/>
</dbReference>
<dbReference type="GO" id="GO:0003984">
    <property type="term" value="F:acetolactate synthase activity"/>
    <property type="evidence" value="ECO:0007669"/>
    <property type="project" value="UniProtKB-EC"/>
</dbReference>
<dbReference type="SUPFAM" id="SSF52518">
    <property type="entry name" value="Thiamin diphosphate-binding fold (THDP-binding)"/>
    <property type="match status" value="2"/>
</dbReference>
<dbReference type="InterPro" id="IPR045229">
    <property type="entry name" value="TPP_enz"/>
</dbReference>
<evidence type="ECO:0000259" key="15">
    <source>
        <dbReference type="Pfam" id="PF00205"/>
    </source>
</evidence>
<evidence type="ECO:0000256" key="10">
    <source>
        <dbReference type="ARBA" id="ARBA00022842"/>
    </source>
</evidence>
<keyword evidence="10 14" id="KW-0460">Magnesium</keyword>
<dbReference type="InterPro" id="IPR012000">
    <property type="entry name" value="Thiamin_PyroP_enz_cen_dom"/>
</dbReference>
<dbReference type="Pfam" id="PF02775">
    <property type="entry name" value="TPP_enzyme_C"/>
    <property type="match status" value="1"/>
</dbReference>
<dbReference type="AlphaFoldDB" id="A0A1I6DIE5"/>
<evidence type="ECO:0000259" key="17">
    <source>
        <dbReference type="Pfam" id="PF02776"/>
    </source>
</evidence>
<dbReference type="GO" id="GO:0030976">
    <property type="term" value="F:thiamine pyrophosphate binding"/>
    <property type="evidence" value="ECO:0007669"/>
    <property type="project" value="UniProtKB-UniRule"/>
</dbReference>
<proteinExistence type="inferred from homology"/>
<dbReference type="PANTHER" id="PTHR18968:SF13">
    <property type="entry name" value="ACETOLACTATE SYNTHASE CATALYTIC SUBUNIT, MITOCHONDRIAL"/>
    <property type="match status" value="1"/>
</dbReference>
<dbReference type="InterPro" id="IPR000399">
    <property type="entry name" value="TPP-bd_CS"/>
</dbReference>
<protein>
    <recommendedName>
        <fullName evidence="4 14">Acetolactate synthase</fullName>
        <ecNumber evidence="4 14">2.2.1.6</ecNumber>
    </recommendedName>
</protein>
<dbReference type="InterPro" id="IPR039368">
    <property type="entry name" value="AHAS_TPP"/>
</dbReference>
<evidence type="ECO:0000256" key="2">
    <source>
        <dbReference type="ARBA" id="ARBA00005025"/>
    </source>
</evidence>
<keyword evidence="19" id="KW-1185">Reference proteome</keyword>
<dbReference type="Pfam" id="PF02776">
    <property type="entry name" value="TPP_enzyme_N"/>
    <property type="match status" value="1"/>
</dbReference>
<evidence type="ECO:0000313" key="19">
    <source>
        <dbReference type="Proteomes" id="UP000199584"/>
    </source>
</evidence>
<dbReference type="GO" id="GO:0009097">
    <property type="term" value="P:isoleucine biosynthetic process"/>
    <property type="evidence" value="ECO:0007669"/>
    <property type="project" value="UniProtKB-UniPathway"/>
</dbReference>
<dbReference type="RefSeq" id="WP_092483006.1">
    <property type="nucleotide sequence ID" value="NZ_FOYM01000011.1"/>
</dbReference>
<evidence type="ECO:0000256" key="3">
    <source>
        <dbReference type="ARBA" id="ARBA00007812"/>
    </source>
</evidence>
<keyword evidence="12 14" id="KW-0100">Branched-chain amino acid biosynthesis</keyword>
<dbReference type="PANTHER" id="PTHR18968">
    <property type="entry name" value="THIAMINE PYROPHOSPHATE ENZYMES"/>
    <property type="match status" value="1"/>
</dbReference>
<keyword evidence="5 14" id="KW-0028">Amino-acid biosynthesis</keyword>
<dbReference type="OrthoDB" id="4494979at2"/>
<dbReference type="InterPro" id="IPR029035">
    <property type="entry name" value="DHS-like_NAD/FAD-binding_dom"/>
</dbReference>
<dbReference type="EC" id="2.2.1.6" evidence="4 14"/>
<dbReference type="InterPro" id="IPR029061">
    <property type="entry name" value="THDP-binding"/>
</dbReference>
<dbReference type="NCBIfam" id="TIGR00118">
    <property type="entry name" value="acolac_lg"/>
    <property type="match status" value="1"/>
</dbReference>
<accession>A0A1I6DIE5</accession>
<dbReference type="GO" id="GO:0005948">
    <property type="term" value="C:acetolactate synthase complex"/>
    <property type="evidence" value="ECO:0007669"/>
    <property type="project" value="TreeGrafter"/>
</dbReference>
<reference evidence="19" key="1">
    <citation type="submission" date="2016-10" db="EMBL/GenBank/DDBJ databases">
        <authorList>
            <person name="Varghese N."/>
            <person name="Submissions S."/>
        </authorList>
    </citation>
    <scope>NUCLEOTIDE SEQUENCE [LARGE SCALE GENOMIC DNA]</scope>
    <source>
        <strain evidence="19">DSM 3669</strain>
    </source>
</reference>
<evidence type="ECO:0000256" key="8">
    <source>
        <dbReference type="ARBA" id="ARBA00022723"/>
    </source>
</evidence>
<feature type="domain" description="Thiamine pyrophosphate enzyme central" evidence="15">
    <location>
        <begin position="192"/>
        <end position="327"/>
    </location>
</feature>
<comment type="cofactor">
    <cofactor evidence="14">
        <name>Mg(2+)</name>
        <dbReference type="ChEBI" id="CHEBI:18420"/>
    </cofactor>
    <text evidence="14">Binds 1 Mg(2+) ion per subunit.</text>
</comment>
<dbReference type="CDD" id="cd07035">
    <property type="entry name" value="TPP_PYR_POX_like"/>
    <property type="match status" value="1"/>
</dbReference>
<evidence type="ECO:0000313" key="18">
    <source>
        <dbReference type="EMBL" id="SFR05151.1"/>
    </source>
</evidence>
<evidence type="ECO:0000259" key="16">
    <source>
        <dbReference type="Pfam" id="PF02775"/>
    </source>
</evidence>
<comment type="catalytic activity">
    <reaction evidence="13 14">
        <text>2 pyruvate + H(+) = (2S)-2-acetolactate + CO2</text>
        <dbReference type="Rhea" id="RHEA:25249"/>
        <dbReference type="ChEBI" id="CHEBI:15361"/>
        <dbReference type="ChEBI" id="CHEBI:15378"/>
        <dbReference type="ChEBI" id="CHEBI:16526"/>
        <dbReference type="ChEBI" id="CHEBI:58476"/>
        <dbReference type="EC" id="2.2.1.6"/>
    </reaction>
</comment>
<dbReference type="Gene3D" id="3.40.50.1220">
    <property type="entry name" value="TPP-binding domain"/>
    <property type="match status" value="1"/>
</dbReference>
<evidence type="ECO:0000256" key="5">
    <source>
        <dbReference type="ARBA" id="ARBA00022605"/>
    </source>
</evidence>
<dbReference type="UniPathway" id="UPA00047">
    <property type="reaction ID" value="UER00055"/>
</dbReference>
<dbReference type="Proteomes" id="UP000199584">
    <property type="component" value="Unassembled WGS sequence"/>
</dbReference>
<feature type="domain" description="Thiamine pyrophosphate enzyme TPP-binding" evidence="16">
    <location>
        <begin position="382"/>
        <end position="529"/>
    </location>
</feature>
<dbReference type="EMBL" id="FOYM01000011">
    <property type="protein sequence ID" value="SFR05151.1"/>
    <property type="molecule type" value="Genomic_DNA"/>
</dbReference>
<evidence type="ECO:0000256" key="7">
    <source>
        <dbReference type="ARBA" id="ARBA00022679"/>
    </source>
</evidence>
<keyword evidence="7 14" id="KW-0808">Transferase</keyword>
<dbReference type="FunFam" id="3.40.50.970:FF:000007">
    <property type="entry name" value="Acetolactate synthase"/>
    <property type="match status" value="1"/>
</dbReference>
<comment type="pathway">
    <text evidence="1 14">Amino-acid biosynthesis; L-isoleucine biosynthesis; L-isoleucine from 2-oxobutanoate: step 1/4.</text>
</comment>
<dbReference type="STRING" id="39060.SAMN05660706_11173"/>
<gene>
    <name evidence="18" type="ORF">SAMN05660706_11173</name>
</gene>
<evidence type="ECO:0000256" key="1">
    <source>
        <dbReference type="ARBA" id="ARBA00004974"/>
    </source>
</evidence>
<dbReference type="PROSITE" id="PS00187">
    <property type="entry name" value="TPP_ENZYMES"/>
    <property type="match status" value="1"/>
</dbReference>
<keyword evidence="6" id="KW-0285">Flavoprotein</keyword>
<dbReference type="UniPathway" id="UPA00049">
    <property type="reaction ID" value="UER00059"/>
</dbReference>
<organism evidence="18 19">
    <name type="scientific">Desulfoscipio geothermicus DSM 3669</name>
    <dbReference type="NCBI Taxonomy" id="1121426"/>
    <lineage>
        <taxon>Bacteria</taxon>
        <taxon>Bacillati</taxon>
        <taxon>Bacillota</taxon>
        <taxon>Clostridia</taxon>
        <taxon>Eubacteriales</taxon>
        <taxon>Desulfallaceae</taxon>
        <taxon>Desulfoscipio</taxon>
    </lineage>
</organism>
<dbReference type="SUPFAM" id="SSF52467">
    <property type="entry name" value="DHS-like NAD/FAD-binding domain"/>
    <property type="match status" value="1"/>
</dbReference>
<evidence type="ECO:0000256" key="12">
    <source>
        <dbReference type="ARBA" id="ARBA00023304"/>
    </source>
</evidence>
<dbReference type="FunFam" id="3.40.50.1220:FF:000008">
    <property type="entry name" value="Acetolactate synthase"/>
    <property type="match status" value="1"/>
</dbReference>